<evidence type="ECO:0000313" key="3">
    <source>
        <dbReference type="Proteomes" id="UP000233524"/>
    </source>
</evidence>
<feature type="compositionally biased region" description="Basic and acidic residues" evidence="1">
    <location>
        <begin position="554"/>
        <end position="567"/>
    </location>
</feature>
<feature type="compositionally biased region" description="Polar residues" evidence="1">
    <location>
        <begin position="655"/>
        <end position="670"/>
    </location>
</feature>
<feature type="compositionally biased region" description="Low complexity" evidence="1">
    <location>
        <begin position="219"/>
        <end position="236"/>
    </location>
</feature>
<feature type="compositionally biased region" description="Low complexity" evidence="1">
    <location>
        <begin position="359"/>
        <end position="385"/>
    </location>
</feature>
<feature type="region of interest" description="Disordered" evidence="1">
    <location>
        <begin position="958"/>
        <end position="1179"/>
    </location>
</feature>
<dbReference type="Proteomes" id="UP000233524">
    <property type="component" value="Unassembled WGS sequence"/>
</dbReference>
<feature type="compositionally biased region" description="Polar residues" evidence="1">
    <location>
        <begin position="21"/>
        <end position="33"/>
    </location>
</feature>
<feature type="compositionally biased region" description="Low complexity" evidence="1">
    <location>
        <begin position="492"/>
        <end position="530"/>
    </location>
</feature>
<feature type="region of interest" description="Disordered" evidence="1">
    <location>
        <begin position="600"/>
        <end position="764"/>
    </location>
</feature>
<feature type="region of interest" description="Disordered" evidence="1">
    <location>
        <begin position="99"/>
        <end position="121"/>
    </location>
</feature>
<keyword evidence="3" id="KW-1185">Reference proteome</keyword>
<dbReference type="VEuPathDB" id="FungiDB:jhhlp_006888"/>
<evidence type="ECO:0000256" key="1">
    <source>
        <dbReference type="SAM" id="MobiDB-lite"/>
    </source>
</evidence>
<gene>
    <name evidence="2" type="ORF">jhhlp_006888</name>
</gene>
<feature type="compositionally biased region" description="Polar residues" evidence="1">
    <location>
        <begin position="386"/>
        <end position="395"/>
    </location>
</feature>
<dbReference type="InParanoid" id="A0A2N3N317"/>
<evidence type="ECO:0008006" key="4">
    <source>
        <dbReference type="Google" id="ProtNLM"/>
    </source>
</evidence>
<feature type="compositionally biased region" description="Low complexity" evidence="1">
    <location>
        <begin position="280"/>
        <end position="293"/>
    </location>
</feature>
<feature type="compositionally biased region" description="Polar residues" evidence="1">
    <location>
        <begin position="964"/>
        <end position="988"/>
    </location>
</feature>
<proteinExistence type="predicted"/>
<feature type="compositionally biased region" description="Low complexity" evidence="1">
    <location>
        <begin position="693"/>
        <end position="706"/>
    </location>
</feature>
<feature type="compositionally biased region" description="Low complexity" evidence="1">
    <location>
        <begin position="34"/>
        <end position="55"/>
    </location>
</feature>
<reference evidence="2 3" key="1">
    <citation type="journal article" date="2017" name="G3 (Bethesda)">
        <title>First Draft Genome Sequence of the Pathogenic Fungus Lomentospora prolificans (Formerly Scedosporium prolificans).</title>
        <authorList>
            <person name="Luo R."/>
            <person name="Zimin A."/>
            <person name="Workman R."/>
            <person name="Fan Y."/>
            <person name="Pertea G."/>
            <person name="Grossman N."/>
            <person name="Wear M.P."/>
            <person name="Jia B."/>
            <person name="Miller H."/>
            <person name="Casadevall A."/>
            <person name="Timp W."/>
            <person name="Zhang S.X."/>
            <person name="Salzberg S.L."/>
        </authorList>
    </citation>
    <scope>NUCLEOTIDE SEQUENCE [LARGE SCALE GENOMIC DNA]</scope>
    <source>
        <strain evidence="2 3">JHH-5317</strain>
    </source>
</reference>
<comment type="caution">
    <text evidence="2">The sequence shown here is derived from an EMBL/GenBank/DDBJ whole genome shotgun (WGS) entry which is preliminary data.</text>
</comment>
<name>A0A2N3N317_9PEZI</name>
<dbReference type="STRING" id="41688.A0A2N3N317"/>
<protein>
    <recommendedName>
        <fullName evidence="4">LPXTG-motif cell wall anchor domain protein</fullName>
    </recommendedName>
</protein>
<feature type="compositionally biased region" description="Polar residues" evidence="1">
    <location>
        <begin position="430"/>
        <end position="448"/>
    </location>
</feature>
<feature type="compositionally biased region" description="Low complexity" evidence="1">
    <location>
        <begin position="254"/>
        <end position="271"/>
    </location>
</feature>
<organism evidence="2 3">
    <name type="scientific">Lomentospora prolificans</name>
    <dbReference type="NCBI Taxonomy" id="41688"/>
    <lineage>
        <taxon>Eukaryota</taxon>
        <taxon>Fungi</taxon>
        <taxon>Dikarya</taxon>
        <taxon>Ascomycota</taxon>
        <taxon>Pezizomycotina</taxon>
        <taxon>Sordariomycetes</taxon>
        <taxon>Hypocreomycetidae</taxon>
        <taxon>Microascales</taxon>
        <taxon>Microascaceae</taxon>
        <taxon>Lomentospora</taxon>
    </lineage>
</organism>
<feature type="region of interest" description="Disordered" evidence="1">
    <location>
        <begin position="834"/>
        <end position="854"/>
    </location>
</feature>
<feature type="compositionally biased region" description="Basic and acidic residues" evidence="1">
    <location>
        <begin position="676"/>
        <end position="692"/>
    </location>
</feature>
<feature type="compositionally biased region" description="Polar residues" evidence="1">
    <location>
        <begin position="310"/>
        <end position="319"/>
    </location>
</feature>
<feature type="region of interest" description="Disordered" evidence="1">
    <location>
        <begin position="154"/>
        <end position="588"/>
    </location>
</feature>
<accession>A0A2N3N317</accession>
<dbReference type="AlphaFoldDB" id="A0A2N3N317"/>
<feature type="compositionally biased region" description="Polar residues" evidence="1">
    <location>
        <begin position="181"/>
        <end position="208"/>
    </location>
</feature>
<feature type="compositionally biased region" description="Polar residues" evidence="1">
    <location>
        <begin position="725"/>
        <end position="756"/>
    </location>
</feature>
<feature type="compositionally biased region" description="Pro residues" evidence="1">
    <location>
        <begin position="334"/>
        <end position="344"/>
    </location>
</feature>
<feature type="region of interest" description="Disordered" evidence="1">
    <location>
        <begin position="1196"/>
        <end position="1223"/>
    </location>
</feature>
<dbReference type="EMBL" id="NLAX01001033">
    <property type="protein sequence ID" value="PKS06813.1"/>
    <property type="molecule type" value="Genomic_DNA"/>
</dbReference>
<evidence type="ECO:0000313" key="2">
    <source>
        <dbReference type="EMBL" id="PKS06813.1"/>
    </source>
</evidence>
<sequence>MMSVGPEPAISSAIAPEPTHIPQSTRRFSTTLGSRTSSSATVTTSSSSLSSATSSSSTCLHTAHRQNHNQSKLPAFRFTDLNTVKSPVGLGLPSLLQQHHQHLPPSPVSPNNPPNLGPQDSILTNQAAVPALGSHQGLCVGFETTGTEAATPLTLRQGSGQGQGPVLDNITPSASDPLHIPQNTRSRTATHPPSSGSAGPTAISQQGHHSALKQKQPEVPASAATRTSSSVVSSRPQSFIKPPRTRASTLQQQSRSVVGDLSSSSISASSSRIPGTLGGTAKSTPSTTVTTVKRPASFPASPSKKHVCPANTSPNNSVPTEAKSETPQGVAPPLHAPAPTPAPSLEPIAPVAPAPELAPSTHTSFSTPTTTTTTTTETSTPKPSTFITTISTKTQPPRRKPASLDSTPVILIADVSSPSVLPPQRRHTDTTQFLQTSRKSQLLSSTDGSTGGQRELLLPKTLHQQSSPPDEKRASTYLKRRAPPVSFKAPLSISTAPSATSPGASTPSTVTTPVRVPPIRGFRSSGSRRSLVLDMGSRTMRHYDNSSDDSPSFDSRENTLRALEGRNDYGQITPPHSMEHDGADQDDTTDMFLNIAGEESIRPSIEDGHGDQSALSRVLRTSSHRRPLSAAIPSYQPTSPPRVNRRLSDQRETSRPNLDNDSPAEFTSRNLPYRNLAREKAVSVHPGEDLSRRVVSARPSPSTPRTLAFQDMNDAGSYTRRRTSISDANTPRTAPYKQTNLSYGQYRSPAGYNSSPLAPRSEHPLRVEQHQALEYVQGVEGTESTASTTGPSTVWDELDDLKSRINRLELTGKLPPTSGAAMSRVSDERPYTANTTITNISGSPKRTAPGAVASTVAASQVDASSTASGPKETHPVLHAALSKSKTLLSSEVYKALESATTDALGLLNMMGAVGQPGPISSGASTIGGPGVTDRQLRWKADNICRSLTELCLALNEENSRPKTSHGTNAVQSDSPATPTTLTGFTALNPQRRPTAMADQTLARLNTSPRAMSRLEERRTNLLNGTALPSPRLVTPSLATPSEVGAQGRRSSLLLSRRRAGTEEPDEGRTSSLLVRTRRAGTEEPEEARKPSLLLRPRRGTIGEDDDDSRIRAPSRAATEAGPSSRAISRDYSAPGADPNLMNSSALPRRRFGPSSLNSRLAVPASPSTVGNGRRLGEGNANNVVDKLAEERAPRFSLGQTLLGRTTSLSRRNRDSTPLSGSYR</sequence>
<feature type="region of interest" description="Disordered" evidence="1">
    <location>
        <begin position="1"/>
        <end position="55"/>
    </location>
</feature>
<feature type="compositionally biased region" description="Polar residues" evidence="1">
    <location>
        <begin position="1197"/>
        <end position="1223"/>
    </location>
</feature>
<dbReference type="OrthoDB" id="5369729at2759"/>
<feature type="compositionally biased region" description="Polar residues" evidence="1">
    <location>
        <begin position="834"/>
        <end position="844"/>
    </location>
</feature>
<feature type="compositionally biased region" description="Pro residues" evidence="1">
    <location>
        <begin position="104"/>
        <end position="116"/>
    </location>
</feature>
<feature type="compositionally biased region" description="Basic and acidic residues" evidence="1">
    <location>
        <begin position="600"/>
        <end position="610"/>
    </location>
</feature>